<dbReference type="EMBL" id="JAGGLB010000041">
    <property type="protein sequence ID" value="MBP1995979.1"/>
    <property type="molecule type" value="Genomic_DNA"/>
</dbReference>
<feature type="domain" description="ABC transmembrane type-1" evidence="8">
    <location>
        <begin position="88"/>
        <end position="301"/>
    </location>
</feature>
<comment type="subcellular location">
    <subcellularLocation>
        <location evidence="1 7">Cell membrane</location>
        <topology evidence="1 7">Multi-pass membrane protein</topology>
    </subcellularLocation>
</comment>
<dbReference type="Pfam" id="PF00528">
    <property type="entry name" value="BPD_transp_1"/>
    <property type="match status" value="1"/>
</dbReference>
<feature type="transmembrane region" description="Helical" evidence="7">
    <location>
        <begin position="223"/>
        <end position="242"/>
    </location>
</feature>
<evidence type="ECO:0000313" key="9">
    <source>
        <dbReference type="EMBL" id="MBP1995979.1"/>
    </source>
</evidence>
<evidence type="ECO:0000256" key="7">
    <source>
        <dbReference type="RuleBase" id="RU363032"/>
    </source>
</evidence>
<evidence type="ECO:0000256" key="1">
    <source>
        <dbReference type="ARBA" id="ARBA00004651"/>
    </source>
</evidence>
<sequence>MELPVANGQIKKDQRKSRNRRKWKETWMGYVFTGPMLLGVLVFTLFPMIFSFALSFTKWSFVTGFSNIRFTGFDNFVQLFQDAVFLKSLTNNLIMLLAVPIGMAIALLFAVIITKHVYAADMFKVVFFMPQISSVVAVAVVWQVLFHPSYGPVNGMLSALGMDNPPKWLADPHFALPSVIMLMIWIDLGVSLIIYIAGLKNIPQDLYEAAEIDGASYWKKFRYITFPMLTPTTFFLLITGLISNFKAFTLIKVLTDGGPADSTSVIVYDMYNTAFVNLQTGYASSMAVVLFGLIMVITLLQWVGQRKWVNY</sequence>
<keyword evidence="3" id="KW-1003">Cell membrane</keyword>
<feature type="transmembrane region" description="Helical" evidence="7">
    <location>
        <begin position="93"/>
        <end position="113"/>
    </location>
</feature>
<evidence type="ECO:0000256" key="5">
    <source>
        <dbReference type="ARBA" id="ARBA00022989"/>
    </source>
</evidence>
<dbReference type="RefSeq" id="WP_312894963.1">
    <property type="nucleotide sequence ID" value="NZ_JAGGLB010000041.1"/>
</dbReference>
<keyword evidence="9" id="KW-0762">Sugar transport</keyword>
<evidence type="ECO:0000256" key="6">
    <source>
        <dbReference type="ARBA" id="ARBA00023136"/>
    </source>
</evidence>
<keyword evidence="6 7" id="KW-0472">Membrane</keyword>
<name>A0ABS4J805_9BACL</name>
<dbReference type="PROSITE" id="PS50928">
    <property type="entry name" value="ABC_TM1"/>
    <property type="match status" value="1"/>
</dbReference>
<dbReference type="CDD" id="cd06261">
    <property type="entry name" value="TM_PBP2"/>
    <property type="match status" value="1"/>
</dbReference>
<proteinExistence type="inferred from homology"/>
<evidence type="ECO:0000313" key="10">
    <source>
        <dbReference type="Proteomes" id="UP001519287"/>
    </source>
</evidence>
<keyword evidence="5 7" id="KW-1133">Transmembrane helix</keyword>
<accession>A0ABS4J805</accession>
<keyword evidence="2 7" id="KW-0813">Transport</keyword>
<dbReference type="PANTHER" id="PTHR30193">
    <property type="entry name" value="ABC TRANSPORTER PERMEASE PROTEIN"/>
    <property type="match status" value="1"/>
</dbReference>
<feature type="transmembrane region" description="Helical" evidence="7">
    <location>
        <begin position="174"/>
        <end position="197"/>
    </location>
</feature>
<dbReference type="SUPFAM" id="SSF161098">
    <property type="entry name" value="MetI-like"/>
    <property type="match status" value="1"/>
</dbReference>
<dbReference type="PANTHER" id="PTHR30193:SF37">
    <property type="entry name" value="INNER MEMBRANE ABC TRANSPORTER PERMEASE PROTEIN YCJO"/>
    <property type="match status" value="1"/>
</dbReference>
<feature type="transmembrane region" description="Helical" evidence="7">
    <location>
        <begin position="282"/>
        <end position="303"/>
    </location>
</feature>
<feature type="transmembrane region" description="Helical" evidence="7">
    <location>
        <begin position="125"/>
        <end position="146"/>
    </location>
</feature>
<gene>
    <name evidence="9" type="ORF">J2Z66_007621</name>
</gene>
<keyword evidence="10" id="KW-1185">Reference proteome</keyword>
<dbReference type="InterPro" id="IPR000515">
    <property type="entry name" value="MetI-like"/>
</dbReference>
<comment type="caution">
    <text evidence="9">The sequence shown here is derived from an EMBL/GenBank/DDBJ whole genome shotgun (WGS) entry which is preliminary data.</text>
</comment>
<evidence type="ECO:0000256" key="2">
    <source>
        <dbReference type="ARBA" id="ARBA00022448"/>
    </source>
</evidence>
<keyword evidence="4 7" id="KW-0812">Transmembrane</keyword>
<dbReference type="Gene3D" id="1.10.3720.10">
    <property type="entry name" value="MetI-like"/>
    <property type="match status" value="1"/>
</dbReference>
<protein>
    <submittedName>
        <fullName evidence="9">Multiple sugar transport system permease protein</fullName>
    </submittedName>
</protein>
<reference evidence="9 10" key="1">
    <citation type="submission" date="2021-03" db="EMBL/GenBank/DDBJ databases">
        <title>Genomic Encyclopedia of Type Strains, Phase IV (KMG-IV): sequencing the most valuable type-strain genomes for metagenomic binning, comparative biology and taxonomic classification.</title>
        <authorList>
            <person name="Goeker M."/>
        </authorList>
    </citation>
    <scope>NUCLEOTIDE SEQUENCE [LARGE SCALE GENOMIC DNA]</scope>
    <source>
        <strain evidence="9 10">DSM 26048</strain>
    </source>
</reference>
<comment type="similarity">
    <text evidence="7">Belongs to the binding-protein-dependent transport system permease family.</text>
</comment>
<dbReference type="InterPro" id="IPR035906">
    <property type="entry name" value="MetI-like_sf"/>
</dbReference>
<evidence type="ECO:0000259" key="8">
    <source>
        <dbReference type="PROSITE" id="PS50928"/>
    </source>
</evidence>
<evidence type="ECO:0000256" key="4">
    <source>
        <dbReference type="ARBA" id="ARBA00022692"/>
    </source>
</evidence>
<feature type="transmembrane region" description="Helical" evidence="7">
    <location>
        <begin position="27"/>
        <end position="50"/>
    </location>
</feature>
<evidence type="ECO:0000256" key="3">
    <source>
        <dbReference type="ARBA" id="ARBA00022475"/>
    </source>
</evidence>
<organism evidence="9 10">
    <name type="scientific">Paenibacillus eucommiae</name>
    <dbReference type="NCBI Taxonomy" id="1355755"/>
    <lineage>
        <taxon>Bacteria</taxon>
        <taxon>Bacillati</taxon>
        <taxon>Bacillota</taxon>
        <taxon>Bacilli</taxon>
        <taxon>Bacillales</taxon>
        <taxon>Paenibacillaceae</taxon>
        <taxon>Paenibacillus</taxon>
    </lineage>
</organism>
<dbReference type="InterPro" id="IPR051393">
    <property type="entry name" value="ABC_transporter_permease"/>
</dbReference>
<dbReference type="Proteomes" id="UP001519287">
    <property type="component" value="Unassembled WGS sequence"/>
</dbReference>